<evidence type="ECO:0000256" key="2">
    <source>
        <dbReference type="ARBA" id="ARBA00008685"/>
    </source>
</evidence>
<evidence type="ECO:0000256" key="3">
    <source>
        <dbReference type="ARBA" id="ARBA00022475"/>
    </source>
</evidence>
<evidence type="ECO:0000256" key="7">
    <source>
        <dbReference type="ARBA" id="ARBA00023170"/>
    </source>
</evidence>
<dbReference type="Pfam" id="PF00060">
    <property type="entry name" value="Lig_chan"/>
    <property type="match status" value="1"/>
</dbReference>
<keyword evidence="3" id="KW-1003">Cell membrane</keyword>
<dbReference type="Gene3D" id="1.10.287.70">
    <property type="match status" value="1"/>
</dbReference>
<keyword evidence="4 9" id="KW-0812">Transmembrane</keyword>
<dbReference type="GO" id="GO:0015276">
    <property type="term" value="F:ligand-gated monoatomic ion channel activity"/>
    <property type="evidence" value="ECO:0007669"/>
    <property type="project" value="InterPro"/>
</dbReference>
<feature type="transmembrane region" description="Helical" evidence="9">
    <location>
        <begin position="510"/>
        <end position="530"/>
    </location>
</feature>
<accession>A0AAN7PRS8</accession>
<dbReference type="PANTHER" id="PTHR42643:SF39">
    <property type="entry name" value="IONOTROPIC RECEPTOR 56A-RELATED"/>
    <property type="match status" value="1"/>
</dbReference>
<comment type="similarity">
    <text evidence="2">Belongs to the glutamate-gated ion channel (TC 1.A.10.1) family.</text>
</comment>
<evidence type="ECO:0000256" key="5">
    <source>
        <dbReference type="ARBA" id="ARBA00022989"/>
    </source>
</evidence>
<dbReference type="GO" id="GO:0050906">
    <property type="term" value="P:detection of stimulus involved in sensory perception"/>
    <property type="evidence" value="ECO:0007669"/>
    <property type="project" value="UniProtKB-ARBA"/>
</dbReference>
<organism evidence="11 12">
    <name type="scientific">Aquatica leii</name>
    <dbReference type="NCBI Taxonomy" id="1421715"/>
    <lineage>
        <taxon>Eukaryota</taxon>
        <taxon>Metazoa</taxon>
        <taxon>Ecdysozoa</taxon>
        <taxon>Arthropoda</taxon>
        <taxon>Hexapoda</taxon>
        <taxon>Insecta</taxon>
        <taxon>Pterygota</taxon>
        <taxon>Neoptera</taxon>
        <taxon>Endopterygota</taxon>
        <taxon>Coleoptera</taxon>
        <taxon>Polyphaga</taxon>
        <taxon>Elateriformia</taxon>
        <taxon>Elateroidea</taxon>
        <taxon>Lampyridae</taxon>
        <taxon>Luciolinae</taxon>
        <taxon>Aquatica</taxon>
    </lineage>
</organism>
<sequence>MFNEDETLAFIYDEYVNIEVPKILKNPYVIAQSTSQTNSKLDRSAAYIIHLQKQELLNSTFSFLNSSTFWIHKRSQNGRYLVVINETTKDLQSMFKFFWNLKIHKVVFLTQETNNYSFFVKIHTSNPFDKENYCGTYANIVRSEDCNGNISIEFSTYYKDISKCNITLLPIGLDKNDCLSIFLNNFLNRLAKKINGTVIIQDMTSRDEIMNIIKQPAIAISLRTYNCLYSDVLDFSIPFLINKVIIVVHGGDTISPIKTLFVIFKLEVWIMIIISIGITALALWLILSFDKKLFNISKFEEICLNVFLATIWELYVSVPKNIKARYIIICYLVYQIHIQTGFTSNLVTVLTTPQHNPGIKSLEELAKSNLSIIASLVIKETFFSNVEESNSIYSKIKNQMQYKDLSFIEKAKFLNYKNCAMLMLELELEMLKSEVGGNVHVNSIPTDLVIGKLHALYAIAAGHYFKKPLNLFIRSMDESGITQKNIKKMYDSAKVKPIFKNLVPLNLKHLLCAFVVLFFGLMVASIVYLVEVVTHYYYSRL</sequence>
<evidence type="ECO:0000313" key="12">
    <source>
        <dbReference type="Proteomes" id="UP001353858"/>
    </source>
</evidence>
<dbReference type="AlphaFoldDB" id="A0AAN7PRS8"/>
<proteinExistence type="inferred from homology"/>
<dbReference type="InterPro" id="IPR001320">
    <property type="entry name" value="Iontro_rcpt_C"/>
</dbReference>
<evidence type="ECO:0000259" key="10">
    <source>
        <dbReference type="Pfam" id="PF00060"/>
    </source>
</evidence>
<gene>
    <name evidence="11" type="ORF">RN001_011466</name>
</gene>
<comment type="caution">
    <text evidence="11">The sequence shown here is derived from an EMBL/GenBank/DDBJ whole genome shotgun (WGS) entry which is preliminary data.</text>
</comment>
<feature type="transmembrane region" description="Helical" evidence="9">
    <location>
        <begin position="268"/>
        <end position="289"/>
    </location>
</feature>
<evidence type="ECO:0000256" key="6">
    <source>
        <dbReference type="ARBA" id="ARBA00023136"/>
    </source>
</evidence>
<evidence type="ECO:0000256" key="9">
    <source>
        <dbReference type="SAM" id="Phobius"/>
    </source>
</evidence>
<evidence type="ECO:0000256" key="8">
    <source>
        <dbReference type="ARBA" id="ARBA00023180"/>
    </source>
</evidence>
<dbReference type="GO" id="GO:0005886">
    <property type="term" value="C:plasma membrane"/>
    <property type="evidence" value="ECO:0007669"/>
    <property type="project" value="UniProtKB-SubCell"/>
</dbReference>
<keyword evidence="6 9" id="KW-0472">Membrane</keyword>
<protein>
    <recommendedName>
        <fullName evidence="10">Ionotropic glutamate receptor C-terminal domain-containing protein</fullName>
    </recommendedName>
</protein>
<evidence type="ECO:0000256" key="4">
    <source>
        <dbReference type="ARBA" id="ARBA00022692"/>
    </source>
</evidence>
<name>A0AAN7PRS8_9COLE</name>
<keyword evidence="12" id="KW-1185">Reference proteome</keyword>
<feature type="domain" description="Ionotropic glutamate receptor C-terminal" evidence="10">
    <location>
        <begin position="266"/>
        <end position="521"/>
    </location>
</feature>
<evidence type="ECO:0000256" key="1">
    <source>
        <dbReference type="ARBA" id="ARBA00004651"/>
    </source>
</evidence>
<dbReference type="EMBL" id="JARPUR010000005">
    <property type="protein sequence ID" value="KAK4875044.1"/>
    <property type="molecule type" value="Genomic_DNA"/>
</dbReference>
<keyword evidence="8" id="KW-0325">Glycoprotein</keyword>
<evidence type="ECO:0000313" key="11">
    <source>
        <dbReference type="EMBL" id="KAK4875044.1"/>
    </source>
</evidence>
<keyword evidence="7" id="KW-0675">Receptor</keyword>
<reference evidence="12" key="1">
    <citation type="submission" date="2023-01" db="EMBL/GenBank/DDBJ databases">
        <title>Key to firefly adult light organ development and bioluminescence: homeobox transcription factors regulate luciferase expression and transportation to peroxisome.</title>
        <authorList>
            <person name="Fu X."/>
        </authorList>
    </citation>
    <scope>NUCLEOTIDE SEQUENCE [LARGE SCALE GENOMIC DNA]</scope>
</reference>
<dbReference type="Proteomes" id="UP001353858">
    <property type="component" value="Unassembled WGS sequence"/>
</dbReference>
<keyword evidence="5 9" id="KW-1133">Transmembrane helix</keyword>
<comment type="subcellular location">
    <subcellularLocation>
        <location evidence="1">Cell membrane</location>
        <topology evidence="1">Multi-pass membrane protein</topology>
    </subcellularLocation>
</comment>
<dbReference type="SUPFAM" id="SSF53850">
    <property type="entry name" value="Periplasmic binding protein-like II"/>
    <property type="match status" value="1"/>
</dbReference>
<dbReference type="InterPro" id="IPR052192">
    <property type="entry name" value="Insect_Ionotropic_Sensory_Rcpt"/>
</dbReference>
<dbReference type="PANTHER" id="PTHR42643">
    <property type="entry name" value="IONOTROPIC RECEPTOR 20A-RELATED"/>
    <property type="match status" value="1"/>
</dbReference>